<reference evidence="2 3" key="1">
    <citation type="submission" date="2019-03" db="EMBL/GenBank/DDBJ databases">
        <title>Genomic Encyclopedia of Type Strains, Phase IV (KMG-IV): sequencing the most valuable type-strain genomes for metagenomic binning, comparative biology and taxonomic classification.</title>
        <authorList>
            <person name="Goeker M."/>
        </authorList>
    </citation>
    <scope>NUCLEOTIDE SEQUENCE [LARGE SCALE GENOMIC DNA]</scope>
    <source>
        <strain evidence="2 3">DSM 29481</strain>
    </source>
</reference>
<name>A0A4R3TEJ4_9FIRM</name>
<feature type="region of interest" description="Disordered" evidence="1">
    <location>
        <begin position="129"/>
        <end position="155"/>
    </location>
</feature>
<evidence type="ECO:0000313" key="3">
    <source>
        <dbReference type="Proteomes" id="UP000295773"/>
    </source>
</evidence>
<evidence type="ECO:0000313" key="2">
    <source>
        <dbReference type="EMBL" id="TCU60368.1"/>
    </source>
</evidence>
<gene>
    <name evidence="2" type="ORF">EDD61_10757</name>
</gene>
<keyword evidence="3" id="KW-1185">Reference proteome</keyword>
<organism evidence="2 3">
    <name type="scientific">Longicatena caecimuris</name>
    <dbReference type="NCBI Taxonomy" id="1796635"/>
    <lineage>
        <taxon>Bacteria</taxon>
        <taxon>Bacillati</taxon>
        <taxon>Bacillota</taxon>
        <taxon>Erysipelotrichia</taxon>
        <taxon>Erysipelotrichales</taxon>
        <taxon>Erysipelotrichaceae</taxon>
        <taxon>Longicatena</taxon>
    </lineage>
</organism>
<dbReference type="AlphaFoldDB" id="A0A4R3TEJ4"/>
<dbReference type="Proteomes" id="UP000295773">
    <property type="component" value="Unassembled WGS sequence"/>
</dbReference>
<accession>A0A4R3TEJ4</accession>
<evidence type="ECO:0000256" key="1">
    <source>
        <dbReference type="SAM" id="MobiDB-lite"/>
    </source>
</evidence>
<comment type="caution">
    <text evidence="2">The sequence shown here is derived from an EMBL/GenBank/DDBJ whole genome shotgun (WGS) entry which is preliminary data.</text>
</comment>
<dbReference type="EMBL" id="SMBP01000007">
    <property type="protein sequence ID" value="TCU60368.1"/>
    <property type="molecule type" value="Genomic_DNA"/>
</dbReference>
<sequence>MYHANCNNSCSCNNSSNCNRNGERIMVNQSNCSNHNVQERSRCSCANTYRPGSGCGNSGNHSCGCHNNCNCGCQRPCPPRPCPPRPCPPRPCPPRPCPPRPCPPRPSCEDRCRAQYRQCMRNCRMREDEQDFERGYEEGQYDTDMMNEDRWEYED</sequence>
<protein>
    <submittedName>
        <fullName evidence="2">Uncharacterized protein</fullName>
    </submittedName>
</protein>
<proteinExistence type="predicted"/>